<organism evidence="2 3">
    <name type="scientific">Oikopleura dioica</name>
    <name type="common">Tunicate</name>
    <dbReference type="NCBI Taxonomy" id="34765"/>
    <lineage>
        <taxon>Eukaryota</taxon>
        <taxon>Metazoa</taxon>
        <taxon>Chordata</taxon>
        <taxon>Tunicata</taxon>
        <taxon>Appendicularia</taxon>
        <taxon>Copelata</taxon>
        <taxon>Oikopleuridae</taxon>
        <taxon>Oikopleura</taxon>
    </lineage>
</organism>
<reference evidence="2 3" key="1">
    <citation type="submission" date="2021-04" db="EMBL/GenBank/DDBJ databases">
        <authorList>
            <person name="Bliznina A."/>
        </authorList>
    </citation>
    <scope>NUCLEOTIDE SEQUENCE [LARGE SCALE GENOMIC DNA]</scope>
</reference>
<dbReference type="EMBL" id="OU015568">
    <property type="protein sequence ID" value="CAG5079581.1"/>
    <property type="molecule type" value="Genomic_DNA"/>
</dbReference>
<protein>
    <submittedName>
        <fullName evidence="2">Oidioi.mRNA.OKI2018_I69.PAR.g9287.t1.cds</fullName>
    </submittedName>
</protein>
<sequence length="98" mass="11236">MEEKNCFPSEMSPEENQSTEYTSNEQVSSLDPSESPKTVENDSRRDFVLEISPRGVLAFDLVFLELNEKLTTPFLGYNLTAKMIKRTDFLSALDYVFL</sequence>
<name>A0ABN7RMM6_OIKDI</name>
<feature type="region of interest" description="Disordered" evidence="1">
    <location>
        <begin position="1"/>
        <end position="43"/>
    </location>
</feature>
<evidence type="ECO:0000256" key="1">
    <source>
        <dbReference type="SAM" id="MobiDB-lite"/>
    </source>
</evidence>
<evidence type="ECO:0000313" key="3">
    <source>
        <dbReference type="Proteomes" id="UP001158576"/>
    </source>
</evidence>
<accession>A0ABN7RMM6</accession>
<keyword evidence="3" id="KW-1185">Reference proteome</keyword>
<evidence type="ECO:0000313" key="2">
    <source>
        <dbReference type="EMBL" id="CAG5079581.1"/>
    </source>
</evidence>
<gene>
    <name evidence="2" type="ORF">OKIOD_LOCUS845</name>
</gene>
<proteinExistence type="predicted"/>
<feature type="compositionally biased region" description="Polar residues" evidence="1">
    <location>
        <begin position="14"/>
        <end position="36"/>
    </location>
</feature>
<dbReference type="Proteomes" id="UP001158576">
    <property type="component" value="Chromosome PAR"/>
</dbReference>